<dbReference type="RefSeq" id="WP_092471204.1">
    <property type="nucleotide sequence ID" value="NZ_FNCZ01000017.1"/>
</dbReference>
<dbReference type="AlphaFoldDB" id="A0A1G8M797"/>
<reference evidence="2" key="1">
    <citation type="submission" date="2016-10" db="EMBL/GenBank/DDBJ databases">
        <authorList>
            <person name="Varghese N."/>
            <person name="Submissions S."/>
        </authorList>
    </citation>
    <scope>NUCLEOTIDE SEQUENCE [LARGE SCALE GENOMIC DNA]</scope>
    <source>
        <strain evidence="2">DSM 15363</strain>
    </source>
</reference>
<evidence type="ECO:0000313" key="1">
    <source>
        <dbReference type="EMBL" id="SDI63250.1"/>
    </source>
</evidence>
<dbReference type="InterPro" id="IPR058148">
    <property type="entry name" value="M949_RS01915-like_dom"/>
</dbReference>
<dbReference type="OrthoDB" id="8750305at2"/>
<dbReference type="STRING" id="262004.SAMN04489796_1175"/>
<proteinExistence type="predicted"/>
<gene>
    <name evidence="1" type="ORF">SAMN04489796_1175</name>
</gene>
<name>A0A1G8M797_9FLAO</name>
<accession>A0A1G8M797</accession>
<dbReference type="EMBL" id="FNCZ01000017">
    <property type="protein sequence ID" value="SDI63250.1"/>
    <property type="molecule type" value="Genomic_DNA"/>
</dbReference>
<protein>
    <submittedName>
        <fullName evidence="1">Uncharacterized protein</fullName>
    </submittedName>
</protein>
<keyword evidence="2" id="KW-1185">Reference proteome</keyword>
<dbReference type="Proteomes" id="UP000199492">
    <property type="component" value="Unassembled WGS sequence"/>
</dbReference>
<evidence type="ECO:0000313" key="2">
    <source>
        <dbReference type="Proteomes" id="UP000199492"/>
    </source>
</evidence>
<dbReference type="NCBIfam" id="NF046077">
    <property type="entry name" value="LPS_M949_RS01915"/>
    <property type="match status" value="1"/>
</dbReference>
<organism evidence="1 2">
    <name type="scientific">Winogradskyella thalassocola</name>
    <dbReference type="NCBI Taxonomy" id="262004"/>
    <lineage>
        <taxon>Bacteria</taxon>
        <taxon>Pseudomonadati</taxon>
        <taxon>Bacteroidota</taxon>
        <taxon>Flavobacteriia</taxon>
        <taxon>Flavobacteriales</taxon>
        <taxon>Flavobacteriaceae</taxon>
        <taxon>Winogradskyella</taxon>
    </lineage>
</organism>
<sequence length="229" mass="27345">MKRILILFFILIYNFTFGQKSDITSKQLSKQEIDSTFTDHIKAKLQLDYSIHKVYQYNDQAGMHFIVMTKNLTECVEQDACSDAIKAYCYTYKNDDFKLKWMFNDFILPNSDEYSISYWTKYFKIDDYDNDGFADPIMVYGTFGMNDFYDGRIKILIYYKNKKSVIRHQNAIHDDERQTQIDKEFYELPTTIKNRVTTIIENITENDHGIFPSSWQKAMKNKTLKFDDY</sequence>